<dbReference type="Pfam" id="PF04138">
    <property type="entry name" value="GtrA_DPMS_TM"/>
    <property type="match status" value="1"/>
</dbReference>
<comment type="subcellular location">
    <subcellularLocation>
        <location evidence="1">Membrane</location>
        <topology evidence="1">Multi-pass membrane protein</topology>
    </subcellularLocation>
</comment>
<feature type="transmembrane region" description="Helical" evidence="5">
    <location>
        <begin position="55"/>
        <end position="80"/>
    </location>
</feature>
<keyword evidence="8" id="KW-1185">Reference proteome</keyword>
<feature type="domain" description="GtrA/DPMS transmembrane" evidence="6">
    <location>
        <begin position="58"/>
        <end position="174"/>
    </location>
</feature>
<protein>
    <submittedName>
        <fullName evidence="7">Putative flippase GtrA</fullName>
    </submittedName>
</protein>
<evidence type="ECO:0000256" key="2">
    <source>
        <dbReference type="ARBA" id="ARBA00022692"/>
    </source>
</evidence>
<name>A0A7W8ZAS4_9ACTN</name>
<organism evidence="7 8">
    <name type="scientific">Sphaerisporangium krabiense</name>
    <dbReference type="NCBI Taxonomy" id="763782"/>
    <lineage>
        <taxon>Bacteria</taxon>
        <taxon>Bacillati</taxon>
        <taxon>Actinomycetota</taxon>
        <taxon>Actinomycetes</taxon>
        <taxon>Streptosporangiales</taxon>
        <taxon>Streptosporangiaceae</taxon>
        <taxon>Sphaerisporangium</taxon>
    </lineage>
</organism>
<dbReference type="InterPro" id="IPR007267">
    <property type="entry name" value="GtrA_DPMS_TM"/>
</dbReference>
<keyword evidence="4 5" id="KW-0472">Membrane</keyword>
<gene>
    <name evidence="7" type="ORF">BJ981_006338</name>
</gene>
<evidence type="ECO:0000313" key="7">
    <source>
        <dbReference type="EMBL" id="MBB5630574.1"/>
    </source>
</evidence>
<evidence type="ECO:0000256" key="3">
    <source>
        <dbReference type="ARBA" id="ARBA00022989"/>
    </source>
</evidence>
<keyword evidence="2 5" id="KW-0812">Transmembrane</keyword>
<keyword evidence="3 5" id="KW-1133">Transmembrane helix</keyword>
<accession>A0A7W8ZAS4</accession>
<dbReference type="RefSeq" id="WP_184617002.1">
    <property type="nucleotide sequence ID" value="NZ_BOOS01000019.1"/>
</dbReference>
<reference evidence="7 8" key="1">
    <citation type="submission" date="2020-08" db="EMBL/GenBank/DDBJ databases">
        <title>Sequencing the genomes of 1000 actinobacteria strains.</title>
        <authorList>
            <person name="Klenk H.-P."/>
        </authorList>
    </citation>
    <scope>NUCLEOTIDE SEQUENCE [LARGE SCALE GENOMIC DNA]</scope>
    <source>
        <strain evidence="7 8">DSM 45790</strain>
    </source>
</reference>
<dbReference type="EMBL" id="JACHBR010000002">
    <property type="protein sequence ID" value="MBB5630574.1"/>
    <property type="molecule type" value="Genomic_DNA"/>
</dbReference>
<dbReference type="GO" id="GO:0000271">
    <property type="term" value="P:polysaccharide biosynthetic process"/>
    <property type="evidence" value="ECO:0007669"/>
    <property type="project" value="InterPro"/>
</dbReference>
<evidence type="ECO:0000256" key="5">
    <source>
        <dbReference type="SAM" id="Phobius"/>
    </source>
</evidence>
<proteinExistence type="predicted"/>
<sequence>MIGVDDANGHYDVLDVTARHRFGGIRVVETRQRAGRDVGAGRKMAGRVRIPGGHLITYLAGGALTALLYYVTLVAGLRLLGHAVPYLYLVVASHFLTVVMAYPWYRLVVFPGGKDSWIAGYLRFYVVGIGFLAWSLAGLPVLVEGAGMPILTAQLVLTVTSVPLNYAINRVWAFRGHRWS</sequence>
<dbReference type="GO" id="GO:0016020">
    <property type="term" value="C:membrane"/>
    <property type="evidence" value="ECO:0007669"/>
    <property type="project" value="UniProtKB-SubCell"/>
</dbReference>
<feature type="transmembrane region" description="Helical" evidence="5">
    <location>
        <begin position="117"/>
        <end position="137"/>
    </location>
</feature>
<evidence type="ECO:0000256" key="4">
    <source>
        <dbReference type="ARBA" id="ARBA00023136"/>
    </source>
</evidence>
<comment type="caution">
    <text evidence="7">The sequence shown here is derived from an EMBL/GenBank/DDBJ whole genome shotgun (WGS) entry which is preliminary data.</text>
</comment>
<dbReference type="Proteomes" id="UP000588112">
    <property type="component" value="Unassembled WGS sequence"/>
</dbReference>
<evidence type="ECO:0000256" key="1">
    <source>
        <dbReference type="ARBA" id="ARBA00004141"/>
    </source>
</evidence>
<dbReference type="AlphaFoldDB" id="A0A7W8ZAS4"/>
<feature type="transmembrane region" description="Helical" evidence="5">
    <location>
        <begin position="86"/>
        <end position="105"/>
    </location>
</feature>
<feature type="transmembrane region" description="Helical" evidence="5">
    <location>
        <begin position="149"/>
        <end position="168"/>
    </location>
</feature>
<evidence type="ECO:0000259" key="6">
    <source>
        <dbReference type="Pfam" id="PF04138"/>
    </source>
</evidence>
<evidence type="ECO:0000313" key="8">
    <source>
        <dbReference type="Proteomes" id="UP000588112"/>
    </source>
</evidence>